<name>A0A9X0R2G9_9PROT</name>
<dbReference type="SUPFAM" id="SSF53850">
    <property type="entry name" value="Periplasmic binding protein-like II"/>
    <property type="match status" value="1"/>
</dbReference>
<evidence type="ECO:0000256" key="2">
    <source>
        <dbReference type="ARBA" id="ARBA00023015"/>
    </source>
</evidence>
<evidence type="ECO:0000313" key="7">
    <source>
        <dbReference type="Proteomes" id="UP000600101"/>
    </source>
</evidence>
<dbReference type="RefSeq" id="WP_186773028.1">
    <property type="nucleotide sequence ID" value="NZ_JACOMF010000048.1"/>
</dbReference>
<dbReference type="InterPro" id="IPR050389">
    <property type="entry name" value="LysR-type_TF"/>
</dbReference>
<dbReference type="EMBL" id="JACOMF010000048">
    <property type="protein sequence ID" value="MBC4018274.1"/>
    <property type="molecule type" value="Genomic_DNA"/>
</dbReference>
<dbReference type="Gene3D" id="1.10.10.10">
    <property type="entry name" value="Winged helix-like DNA-binding domain superfamily/Winged helix DNA-binding domain"/>
    <property type="match status" value="1"/>
</dbReference>
<dbReference type="InterPro" id="IPR036388">
    <property type="entry name" value="WH-like_DNA-bd_sf"/>
</dbReference>
<dbReference type="GO" id="GO:0003677">
    <property type="term" value="F:DNA binding"/>
    <property type="evidence" value="ECO:0007669"/>
    <property type="project" value="UniProtKB-KW"/>
</dbReference>
<gene>
    <name evidence="6" type="ORF">H7965_23575</name>
</gene>
<reference evidence="6" key="1">
    <citation type="submission" date="2020-08" db="EMBL/GenBank/DDBJ databases">
        <authorList>
            <person name="Hu Y."/>
            <person name="Nguyen S.V."/>
            <person name="Li F."/>
            <person name="Fanning S."/>
        </authorList>
    </citation>
    <scope>NUCLEOTIDE SEQUENCE</scope>
    <source>
        <strain evidence="6">SYSU D8009</strain>
    </source>
</reference>
<dbReference type="SUPFAM" id="SSF46785">
    <property type="entry name" value="Winged helix' DNA-binding domain"/>
    <property type="match status" value="1"/>
</dbReference>
<dbReference type="InterPro" id="IPR036390">
    <property type="entry name" value="WH_DNA-bd_sf"/>
</dbReference>
<dbReference type="InterPro" id="IPR000847">
    <property type="entry name" value="LysR_HTH_N"/>
</dbReference>
<keyword evidence="2" id="KW-0805">Transcription regulation</keyword>
<dbReference type="PRINTS" id="PR00039">
    <property type="entry name" value="HTHLYSR"/>
</dbReference>
<comment type="similarity">
    <text evidence="1">Belongs to the LysR transcriptional regulatory family.</text>
</comment>
<keyword evidence="4" id="KW-0804">Transcription</keyword>
<dbReference type="Gene3D" id="3.40.190.10">
    <property type="entry name" value="Periplasmic binding protein-like II"/>
    <property type="match status" value="2"/>
</dbReference>
<evidence type="ECO:0000256" key="4">
    <source>
        <dbReference type="ARBA" id="ARBA00023163"/>
    </source>
</evidence>
<sequence length="316" mass="34129">MGGIRHFDLRRLDLNLLIAFDALATERSVTRAAERLGLGQPAVSHALGRLRGLLGDPLFVPTPRGLVPTARARALAGRVRAVLEGAQEALLDGAAGFDPGAWEGFVRVGLPDTLEMLLMPQLLARLAAEAPGLRVMVRALPDWRRGAELLDAGAVDLCIGIAGGEPPRPWHRRRTLWDEGFLSLFAPARLGVQAPLSLDDFLARQHVLAIPREGVLEGRTDQALARIGRRRRIVLSTPQYLALPHLLLAAPLVATLHARPARFLAAAHEGLATSPVPVEVPPIEEAVVWHEATDRDPAQRWFRNAVAAVAEGLAPP</sequence>
<evidence type="ECO:0000259" key="5">
    <source>
        <dbReference type="PROSITE" id="PS50931"/>
    </source>
</evidence>
<dbReference type="Pfam" id="PF00126">
    <property type="entry name" value="HTH_1"/>
    <property type="match status" value="1"/>
</dbReference>
<dbReference type="PANTHER" id="PTHR30118">
    <property type="entry name" value="HTH-TYPE TRANSCRIPTIONAL REGULATOR LEUO-RELATED"/>
    <property type="match status" value="1"/>
</dbReference>
<dbReference type="PROSITE" id="PS50931">
    <property type="entry name" value="HTH_LYSR"/>
    <property type="match status" value="1"/>
</dbReference>
<organism evidence="6 7">
    <name type="scientific">Siccirubricoccus deserti</name>
    <dbReference type="NCBI Taxonomy" id="2013562"/>
    <lineage>
        <taxon>Bacteria</taxon>
        <taxon>Pseudomonadati</taxon>
        <taxon>Pseudomonadota</taxon>
        <taxon>Alphaproteobacteria</taxon>
        <taxon>Acetobacterales</taxon>
        <taxon>Roseomonadaceae</taxon>
        <taxon>Siccirubricoccus</taxon>
    </lineage>
</organism>
<dbReference type="PANTHER" id="PTHR30118:SF15">
    <property type="entry name" value="TRANSCRIPTIONAL REGULATORY PROTEIN"/>
    <property type="match status" value="1"/>
</dbReference>
<accession>A0A9X0R2G9</accession>
<evidence type="ECO:0000256" key="3">
    <source>
        <dbReference type="ARBA" id="ARBA00023125"/>
    </source>
</evidence>
<dbReference type="Proteomes" id="UP000600101">
    <property type="component" value="Unassembled WGS sequence"/>
</dbReference>
<dbReference type="AlphaFoldDB" id="A0A9X0R2G9"/>
<dbReference type="GO" id="GO:0003700">
    <property type="term" value="F:DNA-binding transcription factor activity"/>
    <property type="evidence" value="ECO:0007669"/>
    <property type="project" value="InterPro"/>
</dbReference>
<comment type="caution">
    <text evidence="6">The sequence shown here is derived from an EMBL/GenBank/DDBJ whole genome shotgun (WGS) entry which is preliminary data.</text>
</comment>
<protein>
    <submittedName>
        <fullName evidence="6">LysR family transcriptional regulator</fullName>
    </submittedName>
</protein>
<evidence type="ECO:0000313" key="6">
    <source>
        <dbReference type="EMBL" id="MBC4018274.1"/>
    </source>
</evidence>
<dbReference type="InterPro" id="IPR005119">
    <property type="entry name" value="LysR_subst-bd"/>
</dbReference>
<proteinExistence type="inferred from homology"/>
<keyword evidence="7" id="KW-1185">Reference proteome</keyword>
<evidence type="ECO:0000256" key="1">
    <source>
        <dbReference type="ARBA" id="ARBA00009437"/>
    </source>
</evidence>
<dbReference type="Pfam" id="PF03466">
    <property type="entry name" value="LysR_substrate"/>
    <property type="match status" value="1"/>
</dbReference>
<keyword evidence="3" id="KW-0238">DNA-binding</keyword>
<feature type="domain" description="HTH lysR-type" evidence="5">
    <location>
        <begin position="12"/>
        <end position="69"/>
    </location>
</feature>